<protein>
    <submittedName>
        <fullName evidence="2">Dihydrofolate reductase</fullName>
    </submittedName>
</protein>
<evidence type="ECO:0000313" key="3">
    <source>
        <dbReference type="Proteomes" id="UP000243799"/>
    </source>
</evidence>
<name>A0A1I1BDA1_9PSEU</name>
<dbReference type="AlphaFoldDB" id="A0A1I1BDA1"/>
<sequence length="210" mass="22840">MCSATFGVVKLDRHRETALRKLTYLVASTIDGYIAGPDGSDPSGNIFPLEGDHAQPLMTKFPEMLPVHVREMLGVAPENINFDTVLEGRGSFQMGLDVGIPDAYPHLRHYVFSRTLTPDPGSAVRFVADDPLKTVRGLKREPGMGIWLCGGGTLAAALLPEIDELFIKLNPVVIGKGIPLFAGGFQLNRFTLAETTTYGDSGVMLLHYVR</sequence>
<dbReference type="InterPro" id="IPR050765">
    <property type="entry name" value="Riboflavin_Biosynth_HTPR"/>
</dbReference>
<dbReference type="GO" id="GO:0009231">
    <property type="term" value="P:riboflavin biosynthetic process"/>
    <property type="evidence" value="ECO:0007669"/>
    <property type="project" value="InterPro"/>
</dbReference>
<dbReference type="GO" id="GO:0008703">
    <property type="term" value="F:5-amino-6-(5-phosphoribosylamino)uracil reductase activity"/>
    <property type="evidence" value="ECO:0007669"/>
    <property type="project" value="InterPro"/>
</dbReference>
<proteinExistence type="predicted"/>
<dbReference type="SUPFAM" id="SSF53597">
    <property type="entry name" value="Dihydrofolate reductase-like"/>
    <property type="match status" value="1"/>
</dbReference>
<reference evidence="3" key="1">
    <citation type="submission" date="2016-10" db="EMBL/GenBank/DDBJ databases">
        <authorList>
            <person name="Varghese N."/>
            <person name="Submissions S."/>
        </authorList>
    </citation>
    <scope>NUCLEOTIDE SEQUENCE [LARGE SCALE GENOMIC DNA]</scope>
    <source>
        <strain evidence="3">CGMCC 4.3568</strain>
    </source>
</reference>
<evidence type="ECO:0000313" key="2">
    <source>
        <dbReference type="EMBL" id="SFB48077.1"/>
    </source>
</evidence>
<dbReference type="Proteomes" id="UP000243799">
    <property type="component" value="Unassembled WGS sequence"/>
</dbReference>
<gene>
    <name evidence="2" type="ORF">SAMN05216266_11391</name>
</gene>
<dbReference type="STRING" id="490629.SAMN05216266_11391"/>
<keyword evidence="3" id="KW-1185">Reference proteome</keyword>
<evidence type="ECO:0000259" key="1">
    <source>
        <dbReference type="Pfam" id="PF01872"/>
    </source>
</evidence>
<organism evidence="2 3">
    <name type="scientific">Amycolatopsis marina</name>
    <dbReference type="NCBI Taxonomy" id="490629"/>
    <lineage>
        <taxon>Bacteria</taxon>
        <taxon>Bacillati</taxon>
        <taxon>Actinomycetota</taxon>
        <taxon>Actinomycetes</taxon>
        <taxon>Pseudonocardiales</taxon>
        <taxon>Pseudonocardiaceae</taxon>
        <taxon>Amycolatopsis</taxon>
    </lineage>
</organism>
<dbReference type="PANTHER" id="PTHR38011:SF11">
    <property type="entry name" value="2,5-DIAMINO-6-RIBOSYLAMINO-4(3H)-PYRIMIDINONE 5'-PHOSPHATE REDUCTASE"/>
    <property type="match status" value="1"/>
</dbReference>
<dbReference type="PANTHER" id="PTHR38011">
    <property type="entry name" value="DIHYDROFOLATE REDUCTASE FAMILY PROTEIN (AFU_ORTHOLOGUE AFUA_8G06820)"/>
    <property type="match status" value="1"/>
</dbReference>
<accession>A0A1I1BDA1</accession>
<dbReference type="EMBL" id="FOKG01000013">
    <property type="protein sequence ID" value="SFB48077.1"/>
    <property type="molecule type" value="Genomic_DNA"/>
</dbReference>
<dbReference type="Gene3D" id="3.40.430.10">
    <property type="entry name" value="Dihydrofolate Reductase, subunit A"/>
    <property type="match status" value="1"/>
</dbReference>
<dbReference type="InterPro" id="IPR024072">
    <property type="entry name" value="DHFR-like_dom_sf"/>
</dbReference>
<feature type="domain" description="Bacterial bifunctional deaminase-reductase C-terminal" evidence="1">
    <location>
        <begin position="21"/>
        <end position="200"/>
    </location>
</feature>
<dbReference type="Pfam" id="PF01872">
    <property type="entry name" value="RibD_C"/>
    <property type="match status" value="1"/>
</dbReference>
<dbReference type="InterPro" id="IPR002734">
    <property type="entry name" value="RibDG_C"/>
</dbReference>